<dbReference type="InParanoid" id="K4AKE2"/>
<evidence type="ECO:0000313" key="3">
    <source>
        <dbReference type="Proteomes" id="UP000004995"/>
    </source>
</evidence>
<dbReference type="EMBL" id="AGNK02005487">
    <property type="status" value="NOT_ANNOTATED_CDS"/>
    <property type="molecule type" value="Genomic_DNA"/>
</dbReference>
<keyword evidence="3" id="KW-1185">Reference proteome</keyword>
<protein>
    <recommendedName>
        <fullName evidence="4">CCHC-type domain-containing protein</fullName>
    </recommendedName>
</protein>
<dbReference type="EnsemblPlants" id="KQK88133">
    <property type="protein sequence ID" value="KQK88133"/>
    <property type="gene ID" value="SETIT_039365mg"/>
</dbReference>
<organism evidence="2 3">
    <name type="scientific">Setaria italica</name>
    <name type="common">Foxtail millet</name>
    <name type="synonym">Panicum italicum</name>
    <dbReference type="NCBI Taxonomy" id="4555"/>
    <lineage>
        <taxon>Eukaryota</taxon>
        <taxon>Viridiplantae</taxon>
        <taxon>Streptophyta</taxon>
        <taxon>Embryophyta</taxon>
        <taxon>Tracheophyta</taxon>
        <taxon>Spermatophyta</taxon>
        <taxon>Magnoliopsida</taxon>
        <taxon>Liliopsida</taxon>
        <taxon>Poales</taxon>
        <taxon>Poaceae</taxon>
        <taxon>PACMAD clade</taxon>
        <taxon>Panicoideae</taxon>
        <taxon>Panicodae</taxon>
        <taxon>Paniceae</taxon>
        <taxon>Cenchrinae</taxon>
        <taxon>Setaria</taxon>
    </lineage>
</organism>
<accession>K4AKE2</accession>
<dbReference type="Gramene" id="KQK88133">
    <property type="protein sequence ID" value="KQK88133"/>
    <property type="gene ID" value="SETIT_039365mg"/>
</dbReference>
<reference evidence="3" key="1">
    <citation type="journal article" date="2012" name="Nat. Biotechnol.">
        <title>Reference genome sequence of the model plant Setaria.</title>
        <authorList>
            <person name="Bennetzen J.L."/>
            <person name="Schmutz J."/>
            <person name="Wang H."/>
            <person name="Percifield R."/>
            <person name="Hawkins J."/>
            <person name="Pontaroli A.C."/>
            <person name="Estep M."/>
            <person name="Feng L."/>
            <person name="Vaughn J.N."/>
            <person name="Grimwood J."/>
            <person name="Jenkins J."/>
            <person name="Barry K."/>
            <person name="Lindquist E."/>
            <person name="Hellsten U."/>
            <person name="Deshpande S."/>
            <person name="Wang X."/>
            <person name="Wu X."/>
            <person name="Mitros T."/>
            <person name="Triplett J."/>
            <person name="Yang X."/>
            <person name="Ye C.Y."/>
            <person name="Mauro-Herrera M."/>
            <person name="Wang L."/>
            <person name="Li P."/>
            <person name="Sharma M."/>
            <person name="Sharma R."/>
            <person name="Ronald P.C."/>
            <person name="Panaud O."/>
            <person name="Kellogg E.A."/>
            <person name="Brutnell T.P."/>
            <person name="Doust A.N."/>
            <person name="Tuskan G.A."/>
            <person name="Rokhsar D."/>
            <person name="Devos K.M."/>
        </authorList>
    </citation>
    <scope>NUCLEOTIDE SEQUENCE [LARGE SCALE GENOMIC DNA]</scope>
    <source>
        <strain evidence="3">cv. Yugu1</strain>
    </source>
</reference>
<feature type="compositionally biased region" description="Polar residues" evidence="1">
    <location>
        <begin position="121"/>
        <end position="152"/>
    </location>
</feature>
<dbReference type="Proteomes" id="UP000004995">
    <property type="component" value="Unassembled WGS sequence"/>
</dbReference>
<evidence type="ECO:0000313" key="2">
    <source>
        <dbReference type="EnsemblPlants" id="KQK88133"/>
    </source>
</evidence>
<dbReference type="HOGENOM" id="CLU_1598816_0_0_1"/>
<evidence type="ECO:0008006" key="4">
    <source>
        <dbReference type="Google" id="ProtNLM"/>
    </source>
</evidence>
<evidence type="ECO:0000256" key="1">
    <source>
        <dbReference type="SAM" id="MobiDB-lite"/>
    </source>
</evidence>
<proteinExistence type="predicted"/>
<name>K4AKE2_SETIT</name>
<reference evidence="2" key="2">
    <citation type="submission" date="2018-08" db="UniProtKB">
        <authorList>
            <consortium name="EnsemblPlants"/>
        </authorList>
    </citation>
    <scope>IDENTIFICATION</scope>
    <source>
        <strain evidence="2">Yugu1</strain>
    </source>
</reference>
<dbReference type="AlphaFoldDB" id="K4AKE2"/>
<feature type="region of interest" description="Disordered" evidence="1">
    <location>
        <begin position="113"/>
        <end position="152"/>
    </location>
</feature>
<sequence length="167" mass="17943">CAGCHLPHVCPPCATRSARRGFDLHSAQWYSAMVTSSAQWILHDSSNLTMARALSKLIAEETRLRSTSVASMSVSHSTSSEPCKHCGKTSHTAENCFSEHPEKLAEFRARRAARAARGRGTTLTPRGSMSVAATSPSVNDGASIQTTDGTSCSITHEGSSNWDYAWD</sequence>
<dbReference type="eggNOG" id="KOG0017">
    <property type="taxonomic scope" value="Eukaryota"/>
</dbReference>